<accession>A0AAD4L5Z9</accession>
<dbReference type="EMBL" id="JAKELL010000114">
    <property type="protein sequence ID" value="KAH8981525.1"/>
    <property type="molecule type" value="Genomic_DNA"/>
</dbReference>
<evidence type="ECO:0008006" key="4">
    <source>
        <dbReference type="Google" id="ProtNLM"/>
    </source>
</evidence>
<organism evidence="2 3">
    <name type="scientific">Lactarius akahatsu</name>
    <dbReference type="NCBI Taxonomy" id="416441"/>
    <lineage>
        <taxon>Eukaryota</taxon>
        <taxon>Fungi</taxon>
        <taxon>Dikarya</taxon>
        <taxon>Basidiomycota</taxon>
        <taxon>Agaricomycotina</taxon>
        <taxon>Agaricomycetes</taxon>
        <taxon>Russulales</taxon>
        <taxon>Russulaceae</taxon>
        <taxon>Lactarius</taxon>
    </lineage>
</organism>
<proteinExistence type="predicted"/>
<evidence type="ECO:0000313" key="2">
    <source>
        <dbReference type="EMBL" id="KAH8981525.1"/>
    </source>
</evidence>
<feature type="region of interest" description="Disordered" evidence="1">
    <location>
        <begin position="261"/>
        <end position="300"/>
    </location>
</feature>
<comment type="caution">
    <text evidence="2">The sequence shown here is derived from an EMBL/GenBank/DDBJ whole genome shotgun (WGS) entry which is preliminary data.</text>
</comment>
<evidence type="ECO:0000256" key="1">
    <source>
        <dbReference type="SAM" id="MobiDB-lite"/>
    </source>
</evidence>
<sequence length="782" mass="86312">MAQVLSHFSVSLSTIVHFKLEDQLKEHRQWEDAARIPGSRRHVTASEDRTGEMAAEASIYLVGHPAPPHHPSSIENSAKNWGSGGIFDTKFVIWAIWLCCIAYQFPVRFKVKRVFSASAADAARMIFGVAGAEYFVYCNRKNLGKNAALSITPNMKAAGWSIQAREPGYWAAELVATVIATDFADYGGKYYMVNSSGGLETKPTEGHPLGATGLAMHFTITNTQGKCGFVQNIGLGGAVVVSLLVAQHIAELYHADSPDGRDSGGPFSIPGDSSSGATSHHIREISLGRRKKQKSVCAQDGSHTRYETTIDMLPDNVLLQIFDSCRERSKFLDAIHFVWDWHFLVHVCRRWRRITFESPQRLNLRILCTDGTPVRKNLGIWPALPIVIDYHNALTYPKSGITPDDEDDIVAALEHPDRVSYLGLNVTGSQLDKMATVMQEPFSVLTCLVVISSDGNAPVLPTEFLGGSAPCLQYIVLNGIPFPALPTLLLSASDLLWLHLLKVPATGYISPKAMVACLAVLPRLERFIIAFQLATSRPDRISPPPVTRTVLPALTFFGFKGASEYLEDLIAQIDSPQLDQIRIDYLNQSVDIQVAQLSEFVDRSVGPKLTQFRRAGITFSSDHVSFEMYRHGIRPTSARTSILCQGIDWQVSHIAQVLSHVSGTLSNVVHLKFAAVDTHPEQLEDTDDIEWPHLLRRFTSVKTLYVSQEIARHVALALEAITGETVTEVLPSLDLICLVGQPASSVEKFITTRRLSGFPLTVVNTETEFAERLKLLKSHVTK</sequence>
<name>A0AAD4L5Z9_9AGAM</name>
<dbReference type="AlphaFoldDB" id="A0AAD4L5Z9"/>
<protein>
    <recommendedName>
        <fullName evidence="4">F-box domain-containing protein</fullName>
    </recommendedName>
</protein>
<gene>
    <name evidence="2" type="ORF">EDB92DRAFT_1952999</name>
</gene>
<reference evidence="2" key="1">
    <citation type="submission" date="2022-01" db="EMBL/GenBank/DDBJ databases">
        <title>Comparative genomics reveals a dynamic genome evolution in the ectomycorrhizal milk-cap (Lactarius) mushrooms.</title>
        <authorList>
            <consortium name="DOE Joint Genome Institute"/>
            <person name="Lebreton A."/>
            <person name="Tang N."/>
            <person name="Kuo A."/>
            <person name="LaButti K."/>
            <person name="Drula E."/>
            <person name="Barry K."/>
            <person name="Clum A."/>
            <person name="Lipzen A."/>
            <person name="Mousain D."/>
            <person name="Ng V."/>
            <person name="Wang R."/>
            <person name="Wang X."/>
            <person name="Dai Y."/>
            <person name="Henrissat B."/>
            <person name="Grigoriev I.V."/>
            <person name="Guerin-Laguette A."/>
            <person name="Yu F."/>
            <person name="Martin F.M."/>
        </authorList>
    </citation>
    <scope>NUCLEOTIDE SEQUENCE</scope>
    <source>
        <strain evidence="2">QP</strain>
    </source>
</reference>
<evidence type="ECO:0000313" key="3">
    <source>
        <dbReference type="Proteomes" id="UP001201163"/>
    </source>
</evidence>
<dbReference type="Proteomes" id="UP001201163">
    <property type="component" value="Unassembled WGS sequence"/>
</dbReference>
<keyword evidence="3" id="KW-1185">Reference proteome</keyword>